<protein>
    <submittedName>
        <fullName evidence="9">NTE family protein</fullName>
    </submittedName>
</protein>
<dbReference type="Proteomes" id="UP001226084">
    <property type="component" value="Unassembled WGS sequence"/>
</dbReference>
<dbReference type="PANTHER" id="PTHR14226">
    <property type="entry name" value="NEUROPATHY TARGET ESTERASE/SWISS CHEESE D.MELANOGASTER"/>
    <property type="match status" value="1"/>
</dbReference>
<dbReference type="InterPro" id="IPR000184">
    <property type="entry name" value="Bac_surfAg_D15"/>
</dbReference>
<keyword evidence="4 6" id="KW-0443">Lipid metabolism</keyword>
<dbReference type="GO" id="GO:0016787">
    <property type="term" value="F:hydrolase activity"/>
    <property type="evidence" value="ECO:0007669"/>
    <property type="project" value="UniProtKB-UniRule"/>
</dbReference>
<evidence type="ECO:0000256" key="2">
    <source>
        <dbReference type="ARBA" id="ARBA00022801"/>
    </source>
</evidence>
<evidence type="ECO:0000313" key="10">
    <source>
        <dbReference type="Proteomes" id="UP001226084"/>
    </source>
</evidence>
<feature type="active site" description="Nucleophile" evidence="6">
    <location>
        <position position="83"/>
    </location>
</feature>
<comment type="subcellular location">
    <subcellularLocation>
        <location evidence="1">Membrane</location>
    </subcellularLocation>
</comment>
<reference evidence="9" key="1">
    <citation type="submission" date="2023-07" db="EMBL/GenBank/DDBJ databases">
        <title>Functional and genomic diversity of the sorghum phyllosphere microbiome.</title>
        <authorList>
            <person name="Shade A."/>
        </authorList>
    </citation>
    <scope>NUCLEOTIDE SEQUENCE</scope>
    <source>
        <strain evidence="9">SORGH_AS_0457</strain>
    </source>
</reference>
<proteinExistence type="predicted"/>
<evidence type="ECO:0000256" key="6">
    <source>
        <dbReference type="PROSITE-ProRule" id="PRU01161"/>
    </source>
</evidence>
<dbReference type="Pfam" id="PF01734">
    <property type="entry name" value="Patatin"/>
    <property type="match status" value="1"/>
</dbReference>
<evidence type="ECO:0000313" key="9">
    <source>
        <dbReference type="EMBL" id="MDQ1108452.1"/>
    </source>
</evidence>
<dbReference type="GO" id="GO:0019867">
    <property type="term" value="C:outer membrane"/>
    <property type="evidence" value="ECO:0007669"/>
    <property type="project" value="InterPro"/>
</dbReference>
<gene>
    <name evidence="9" type="ORF">QE424_001611</name>
</gene>
<dbReference type="Pfam" id="PF01103">
    <property type="entry name" value="Omp85"/>
    <property type="match status" value="1"/>
</dbReference>
<keyword evidence="7" id="KW-0732">Signal</keyword>
<feature type="chain" id="PRO_5042981158" evidence="7">
    <location>
        <begin position="25"/>
        <end position="754"/>
    </location>
</feature>
<evidence type="ECO:0000256" key="7">
    <source>
        <dbReference type="SAM" id="SignalP"/>
    </source>
</evidence>
<evidence type="ECO:0000259" key="8">
    <source>
        <dbReference type="PROSITE" id="PS51635"/>
    </source>
</evidence>
<feature type="signal peptide" evidence="7">
    <location>
        <begin position="1"/>
        <end position="24"/>
    </location>
</feature>
<keyword evidence="2 6" id="KW-0378">Hydrolase</keyword>
<dbReference type="EMBL" id="JAUTAS010000001">
    <property type="protein sequence ID" value="MDQ1108452.1"/>
    <property type="molecule type" value="Genomic_DNA"/>
</dbReference>
<dbReference type="AlphaFoldDB" id="A0AAP5E9R8"/>
<comment type="caution">
    <text evidence="9">The sequence shown here is derived from an EMBL/GenBank/DDBJ whole genome shotgun (WGS) entry which is preliminary data.</text>
</comment>
<dbReference type="InterPro" id="IPR002641">
    <property type="entry name" value="PNPLA_dom"/>
</dbReference>
<organism evidence="9 10">
    <name type="scientific">Stenotrophomonas rhizophila</name>
    <dbReference type="NCBI Taxonomy" id="216778"/>
    <lineage>
        <taxon>Bacteria</taxon>
        <taxon>Pseudomonadati</taxon>
        <taxon>Pseudomonadota</taxon>
        <taxon>Gammaproteobacteria</taxon>
        <taxon>Lysobacterales</taxon>
        <taxon>Lysobacteraceae</taxon>
        <taxon>Stenotrophomonas</taxon>
    </lineage>
</organism>
<feature type="active site" description="Proton acceptor" evidence="6">
    <location>
        <position position="231"/>
    </location>
</feature>
<dbReference type="InterPro" id="IPR016035">
    <property type="entry name" value="Acyl_Trfase/lysoPLipase"/>
</dbReference>
<dbReference type="Gene3D" id="3.40.1090.10">
    <property type="entry name" value="Cytosolic phospholipase A2 catalytic domain"/>
    <property type="match status" value="2"/>
</dbReference>
<accession>A0AAP5E9R8</accession>
<feature type="short sequence motif" description="GXSXG" evidence="6">
    <location>
        <begin position="81"/>
        <end position="85"/>
    </location>
</feature>
<dbReference type="PROSITE" id="PS51635">
    <property type="entry name" value="PNPLA"/>
    <property type="match status" value="1"/>
</dbReference>
<dbReference type="Gene3D" id="2.40.160.50">
    <property type="entry name" value="membrane protein fhac: a member of the omp85/tpsb transporter family"/>
    <property type="match status" value="1"/>
</dbReference>
<sequence>MAIPTPARMPLLLACLLAPGAALAAEPEATLDGTQCGHRDSGDPRPRIGVALGGGGARGIAHVRILRQLEALHIPVDCIAGTSAGALVGALYASGKTPAQIEQVVLDTQWMAMFSDTLPRRERSLQRKADDYEQLAPIGIGLGGQGKRVQISGGMSQGERLIALFETATGGSRVTGDFDDLSIPFRAIATDLNTGEAVILDHGSLPMAMRASMSLPGIFRPITIDGRVLLDGGVSNQVPIDVVRAMGADRVIAVDVGTPLSALDRDASLVDVIGQLSGFLTTRNAQRQLDTLGPQDLLIAPQLTGKVATGDFDKAPEALAIGQEAADQAAPALRAFSQPAPVYQRWYATRETRAAPSAPAPIAYIEVRNHTGYADELLLSYLPVELGKPLDSKAMQEGVLRAYGMDTLASISYEQDRRDDGQVGVVITAYEKPNGPIYLEAGWTLSNDLDGNHESNLRAGLLFAPLSPYGAEARVTLQVGSEPAIRGSYYHPFDVGNRYAFEALGGYETRSFNVFDDAGNKTSRYRVSRTGAGVDLVRNVSNVLSVRAGVERYTGSARMDIGSPRVPRTDFDDGGLTARVTYDNIDSLYFPRDGFLVNLGTYQSREALGADTRFGQIDLDAVGAFPFGRSAVQLGLRYHVTSAGTAPVQSLYRLGGRWRLAGFQHNQLTGQDYALGFAGYTYELGKVLGRSAQVGGTVEYGNAWQRRSDMSISDGIWNGSLFLGFDSWIGPLIFGLGMREGGDRVVFIELGQSL</sequence>
<feature type="domain" description="PNPLA" evidence="8">
    <location>
        <begin position="50"/>
        <end position="244"/>
    </location>
</feature>
<dbReference type="InterPro" id="IPR050301">
    <property type="entry name" value="NTE"/>
</dbReference>
<dbReference type="SUPFAM" id="SSF52151">
    <property type="entry name" value="FabD/lysophospholipase-like"/>
    <property type="match status" value="1"/>
</dbReference>
<dbReference type="GO" id="GO:0016042">
    <property type="term" value="P:lipid catabolic process"/>
    <property type="evidence" value="ECO:0007669"/>
    <property type="project" value="UniProtKB-UniRule"/>
</dbReference>
<feature type="short sequence motif" description="DGA/G" evidence="6">
    <location>
        <begin position="231"/>
        <end position="233"/>
    </location>
</feature>
<keyword evidence="3 6" id="KW-0442">Lipid degradation</keyword>
<evidence type="ECO:0000256" key="3">
    <source>
        <dbReference type="ARBA" id="ARBA00022963"/>
    </source>
</evidence>
<keyword evidence="5" id="KW-0472">Membrane</keyword>
<evidence type="ECO:0000256" key="1">
    <source>
        <dbReference type="ARBA" id="ARBA00004370"/>
    </source>
</evidence>
<dbReference type="PANTHER" id="PTHR14226:SF29">
    <property type="entry name" value="NEUROPATHY TARGET ESTERASE SWS"/>
    <property type="match status" value="1"/>
</dbReference>
<name>A0AAP5E9R8_9GAMM</name>
<evidence type="ECO:0000256" key="5">
    <source>
        <dbReference type="ARBA" id="ARBA00023136"/>
    </source>
</evidence>
<dbReference type="CDD" id="cd07205">
    <property type="entry name" value="Pat_PNPLA6_PNPLA7_NTE1_like"/>
    <property type="match status" value="1"/>
</dbReference>
<dbReference type="RefSeq" id="WP_307106848.1">
    <property type="nucleotide sequence ID" value="NZ_JAUTAS010000001.1"/>
</dbReference>
<evidence type="ECO:0000256" key="4">
    <source>
        <dbReference type="ARBA" id="ARBA00023098"/>
    </source>
</evidence>
<feature type="short sequence motif" description="GXGXXG" evidence="6">
    <location>
        <begin position="54"/>
        <end position="59"/>
    </location>
</feature>